<feature type="binding site" evidence="8">
    <location>
        <position position="59"/>
    </location>
    <ligand>
        <name>Mg(2+)</name>
        <dbReference type="ChEBI" id="CHEBI:18420"/>
    </ligand>
</feature>
<dbReference type="HOGENOM" id="CLU_066739_2_3_5"/>
<dbReference type="InterPro" id="IPR007197">
    <property type="entry name" value="rSAM"/>
</dbReference>
<comment type="caution">
    <text evidence="8">Lacks conserved residue(s) required for the propagation of feature annotation.</text>
</comment>
<dbReference type="Gene3D" id="3.20.20.70">
    <property type="entry name" value="Aldolase class I"/>
    <property type="match status" value="1"/>
</dbReference>
<dbReference type="HAMAP" id="MF_00917">
    <property type="entry name" value="QueE"/>
    <property type="match status" value="1"/>
</dbReference>
<evidence type="ECO:0000256" key="6">
    <source>
        <dbReference type="ARBA" id="ARBA00023014"/>
    </source>
</evidence>
<comment type="function">
    <text evidence="8">Catalyzes the complex heterocyclic radical-mediated conversion of 6-carboxy-5,6,7,8-tetrahydropterin (CPH4) to 7-carboxy-7-deazaguanine (CDG), a step common to the biosynthetic pathways of all 7-deazapurine-containing compounds.</text>
</comment>
<dbReference type="OrthoDB" id="9792276at2"/>
<comment type="cofactor">
    <cofactor evidence="8">
        <name>[4Fe-4S] cluster</name>
        <dbReference type="ChEBI" id="CHEBI:49883"/>
    </cofactor>
    <text evidence="8">Binds 1 [4Fe-4S] cluster. The cluster is coordinated with 3 cysteines and an exchangeable S-adenosyl-L-methionine.</text>
</comment>
<feature type="binding site" evidence="8">
    <location>
        <position position="50"/>
    </location>
    <ligand>
        <name>[4Fe-4S] cluster</name>
        <dbReference type="ChEBI" id="CHEBI:49883"/>
        <note>4Fe-4S-S-AdoMet</note>
    </ligand>
</feature>
<feature type="binding site" evidence="8">
    <location>
        <begin position="31"/>
        <end position="33"/>
    </location>
    <ligand>
        <name>substrate</name>
    </ligand>
</feature>
<feature type="binding site" evidence="8">
    <location>
        <position position="57"/>
    </location>
    <ligand>
        <name>[4Fe-4S] cluster</name>
        <dbReference type="ChEBI" id="CHEBI:49883"/>
        <note>4Fe-4S-S-AdoMet</note>
    </ligand>
</feature>
<dbReference type="GO" id="GO:0016840">
    <property type="term" value="F:carbon-nitrogen lyase activity"/>
    <property type="evidence" value="ECO:0007669"/>
    <property type="project" value="UniProtKB-UniRule"/>
</dbReference>
<comment type="similarity">
    <text evidence="8">Belongs to the radical SAM superfamily. 7-carboxy-7-deazaguanine synthase family.</text>
</comment>
<reference evidence="10 11" key="1">
    <citation type="submission" date="2012-02" db="EMBL/GenBank/DDBJ databases">
        <title>Improved High-Quality Draft sequence of Microvirga sp. WSM3557.</title>
        <authorList>
            <consortium name="US DOE Joint Genome Institute"/>
            <person name="Lucas S."/>
            <person name="Han J."/>
            <person name="Lapidus A."/>
            <person name="Cheng J.-F."/>
            <person name="Goodwin L."/>
            <person name="Pitluck S."/>
            <person name="Peters L."/>
            <person name="Zhang X."/>
            <person name="Detter J.C."/>
            <person name="Han C."/>
            <person name="Tapia R."/>
            <person name="Land M."/>
            <person name="Hauser L."/>
            <person name="Kyrpides N."/>
            <person name="Ivanova N."/>
            <person name="Pagani I."/>
            <person name="Brau L."/>
            <person name="Yates R."/>
            <person name="O'Hara G."/>
            <person name="Rui T."/>
            <person name="Howieson J."/>
            <person name="Reeve W."/>
            <person name="Woyke T."/>
        </authorList>
    </citation>
    <scope>NUCLEOTIDE SEQUENCE [LARGE SCALE GENOMIC DNA]</scope>
    <source>
        <strain evidence="10 11">WSM3557</strain>
    </source>
</reference>
<evidence type="ECO:0000256" key="8">
    <source>
        <dbReference type="HAMAP-Rule" id="MF_00917"/>
    </source>
</evidence>
<comment type="catalytic activity">
    <reaction evidence="8">
        <text>6-carboxy-5,6,7,8-tetrahydropterin + H(+) = 7-carboxy-7-carbaguanine + NH4(+)</text>
        <dbReference type="Rhea" id="RHEA:27974"/>
        <dbReference type="ChEBI" id="CHEBI:15378"/>
        <dbReference type="ChEBI" id="CHEBI:28938"/>
        <dbReference type="ChEBI" id="CHEBI:61032"/>
        <dbReference type="ChEBI" id="CHEBI:61036"/>
        <dbReference type="EC" id="4.3.99.3"/>
    </reaction>
</comment>
<accession>I4YK78</accession>
<protein>
    <recommendedName>
        <fullName evidence="8">7-carboxy-7-deazaguanine synthase</fullName>
        <shortName evidence="8">CDG synthase</shortName>
        <ecNumber evidence="8">4.3.99.3</ecNumber>
    </recommendedName>
    <alternativeName>
        <fullName evidence="8">Queuosine biosynthesis protein QueE</fullName>
    </alternativeName>
</protein>
<dbReference type="GO" id="GO:0051539">
    <property type="term" value="F:4 iron, 4 sulfur cluster binding"/>
    <property type="evidence" value="ECO:0007669"/>
    <property type="project" value="UniProtKB-UniRule"/>
</dbReference>
<keyword evidence="11" id="KW-1185">Reference proteome</keyword>
<feature type="binding site" evidence="8">
    <location>
        <begin position="229"/>
        <end position="232"/>
    </location>
    <ligand>
        <name>S-adenosyl-L-methionine</name>
        <dbReference type="ChEBI" id="CHEBI:59789"/>
    </ligand>
</feature>
<feature type="binding site" evidence="8">
    <location>
        <position position="54"/>
    </location>
    <ligand>
        <name>[4Fe-4S] cluster</name>
        <dbReference type="ChEBI" id="CHEBI:49883"/>
        <note>4Fe-4S-S-AdoMet</note>
    </ligand>
</feature>
<dbReference type="PATRIC" id="fig|864069.3.peg.7523"/>
<dbReference type="PANTHER" id="PTHR42836:SF1">
    <property type="entry name" value="7-CARBOXY-7-DEAZAGUANINE SYNTHASE"/>
    <property type="match status" value="1"/>
</dbReference>
<evidence type="ECO:0000256" key="1">
    <source>
        <dbReference type="ARBA" id="ARBA00022485"/>
    </source>
</evidence>
<feature type="binding site" evidence="8">
    <location>
        <position position="46"/>
    </location>
    <ligand>
        <name>substrate</name>
    </ligand>
</feature>
<feature type="binding site" evidence="8">
    <location>
        <position position="114"/>
    </location>
    <ligand>
        <name>substrate</name>
    </ligand>
</feature>
<dbReference type="EMBL" id="JH660649">
    <property type="protein sequence ID" value="EIM24370.1"/>
    <property type="molecule type" value="Genomic_DNA"/>
</dbReference>
<keyword evidence="7 8" id="KW-0456">Lyase</keyword>
<dbReference type="InterPro" id="IPR058240">
    <property type="entry name" value="rSAM_sf"/>
</dbReference>
<dbReference type="UniPathway" id="UPA00391"/>
<keyword evidence="2 8" id="KW-0949">S-adenosyl-L-methionine</keyword>
<evidence type="ECO:0000256" key="3">
    <source>
        <dbReference type="ARBA" id="ARBA00022723"/>
    </source>
</evidence>
<dbReference type="SUPFAM" id="SSF102114">
    <property type="entry name" value="Radical SAM enzymes"/>
    <property type="match status" value="1"/>
</dbReference>
<comment type="cofactor">
    <cofactor evidence="8">
        <name>Mg(2+)</name>
        <dbReference type="ChEBI" id="CHEBI:18420"/>
    </cofactor>
</comment>
<evidence type="ECO:0000256" key="5">
    <source>
        <dbReference type="ARBA" id="ARBA00023004"/>
    </source>
</evidence>
<comment type="pathway">
    <text evidence="8">Purine metabolism; 7-cyano-7-deazaguanine biosynthesis.</text>
</comment>
<sequence length="268" mass="30102">MRVNRQAPEKRTTLLQLGHDKLDVHSIFYTIQGEGPFCGTPAVFVRLAGCNLQCPACDTNYTSGRRWMGTDEICDEIQQAYRDSLPLSNNIDELVEGTTDNFPIKRFTGLVVITGGEPLRQQIEVLVLKLIQRFGCYVQVETNGLLPPPPLNIINKNTADCEGLYIVCSPKSGKINPVTAERACCFKYVIAAHSVDENDGLPVYALDNSLGKLRVARPPVNYTGTIYLQPMDEQNPQLNERHLQACVRSCMQYGYRLQLQVHKILRME</sequence>
<dbReference type="AlphaFoldDB" id="I4YK78"/>
<dbReference type="EC" id="4.3.99.3" evidence="8"/>
<evidence type="ECO:0000256" key="2">
    <source>
        <dbReference type="ARBA" id="ARBA00022691"/>
    </source>
</evidence>
<keyword evidence="3 8" id="KW-0479">Metal-binding</keyword>
<dbReference type="GO" id="GO:0008616">
    <property type="term" value="P:tRNA queuosine(34) biosynthetic process"/>
    <property type="evidence" value="ECO:0007669"/>
    <property type="project" value="UniProtKB-UniRule"/>
</dbReference>
<dbReference type="PROSITE" id="PS51918">
    <property type="entry name" value="RADICAL_SAM"/>
    <property type="match status" value="1"/>
</dbReference>
<evidence type="ECO:0000256" key="4">
    <source>
        <dbReference type="ARBA" id="ARBA00022842"/>
    </source>
</evidence>
<keyword evidence="1 8" id="KW-0004">4Fe-4S</keyword>
<feature type="domain" description="Radical SAM core" evidence="9">
    <location>
        <begin position="37"/>
        <end position="268"/>
    </location>
</feature>
<dbReference type="Proteomes" id="UP000003947">
    <property type="component" value="Unassembled WGS sequence"/>
</dbReference>
<dbReference type="InterPro" id="IPR024924">
    <property type="entry name" value="7-CO-7-deazaguanine_synth-like"/>
</dbReference>
<dbReference type="GO" id="GO:0000287">
    <property type="term" value="F:magnesium ion binding"/>
    <property type="evidence" value="ECO:0007669"/>
    <property type="project" value="UniProtKB-UniRule"/>
</dbReference>
<dbReference type="GO" id="GO:1904047">
    <property type="term" value="F:S-adenosyl-L-methionine binding"/>
    <property type="evidence" value="ECO:0007669"/>
    <property type="project" value="UniProtKB-UniRule"/>
</dbReference>
<evidence type="ECO:0000256" key="7">
    <source>
        <dbReference type="ARBA" id="ARBA00023239"/>
    </source>
</evidence>
<keyword evidence="6 8" id="KW-0411">Iron-sulfur</keyword>
<dbReference type="InterPro" id="IPR013785">
    <property type="entry name" value="Aldolase_TIM"/>
</dbReference>
<keyword evidence="4 8" id="KW-0460">Magnesium</keyword>
<comment type="cofactor">
    <cofactor evidence="8">
        <name>S-adenosyl-L-methionine</name>
        <dbReference type="ChEBI" id="CHEBI:59789"/>
    </cofactor>
    <text evidence="8">Binds 1 S-adenosyl-L-methionine per subunit.</text>
</comment>
<keyword evidence="8" id="KW-0671">Queuosine biosynthesis</keyword>
<feature type="binding site" evidence="8">
    <location>
        <position position="116"/>
    </location>
    <ligand>
        <name>S-adenosyl-L-methionine</name>
        <dbReference type="ChEBI" id="CHEBI:59789"/>
    </ligand>
</feature>
<comment type="subunit">
    <text evidence="8">Homodimer.</text>
</comment>
<dbReference type="STRING" id="864069.MicloDRAFT_00070230"/>
<proteinExistence type="inferred from homology"/>
<evidence type="ECO:0000259" key="9">
    <source>
        <dbReference type="PROSITE" id="PS51918"/>
    </source>
</evidence>
<gene>
    <name evidence="8" type="primary">queE</name>
    <name evidence="10" type="ORF">MicloDRAFT_00070230</name>
</gene>
<organism evidence="10 11">
    <name type="scientific">Microvirga lotononidis</name>
    <dbReference type="NCBI Taxonomy" id="864069"/>
    <lineage>
        <taxon>Bacteria</taxon>
        <taxon>Pseudomonadati</taxon>
        <taxon>Pseudomonadota</taxon>
        <taxon>Alphaproteobacteria</taxon>
        <taxon>Hyphomicrobiales</taxon>
        <taxon>Methylobacteriaceae</taxon>
        <taxon>Microvirga</taxon>
    </lineage>
</organism>
<evidence type="ECO:0000313" key="10">
    <source>
        <dbReference type="EMBL" id="EIM24370.1"/>
    </source>
</evidence>
<dbReference type="SFLD" id="SFLDS00029">
    <property type="entry name" value="Radical_SAM"/>
    <property type="match status" value="1"/>
</dbReference>
<dbReference type="eggNOG" id="COG0602">
    <property type="taxonomic scope" value="Bacteria"/>
</dbReference>
<dbReference type="PANTHER" id="PTHR42836">
    <property type="entry name" value="7-CARBOXY-7-DEAZAGUANINE SYNTHASE"/>
    <property type="match status" value="1"/>
</dbReference>
<name>I4YK78_9HYPH</name>
<keyword evidence="5 8" id="KW-0408">Iron</keyword>
<feature type="binding site" evidence="8">
    <location>
        <begin position="169"/>
        <end position="171"/>
    </location>
    <ligand>
        <name>S-adenosyl-L-methionine</name>
        <dbReference type="ChEBI" id="CHEBI:59789"/>
    </ligand>
</feature>
<evidence type="ECO:0000313" key="11">
    <source>
        <dbReference type="Proteomes" id="UP000003947"/>
    </source>
</evidence>